<dbReference type="PROSITE" id="PS50075">
    <property type="entry name" value="CARRIER"/>
    <property type="match status" value="1"/>
</dbReference>
<reference evidence="3 4" key="1">
    <citation type="submission" date="2022-05" db="EMBL/GenBank/DDBJ databases">
        <title>Genome Sequencing of Bee-Associated Microbes.</title>
        <authorList>
            <person name="Dunlap C."/>
        </authorList>
    </citation>
    <scope>NUCLEOTIDE SEQUENCE [LARGE SCALE GENOMIC DNA]</scope>
    <source>
        <strain evidence="3 4">NRRL B-04010</strain>
    </source>
</reference>
<sequence length="85" mass="9696">MSELDIHAPFYELGADSLNKMQVISRIREMYPISLNVQELYAAETISELADIIELAYIELLEKEEEEGEEGEEKTHDQSAFVSTT</sequence>
<dbReference type="InterPro" id="IPR009081">
    <property type="entry name" value="PP-bd_ACP"/>
</dbReference>
<dbReference type="InterPro" id="IPR036736">
    <property type="entry name" value="ACP-like_sf"/>
</dbReference>
<feature type="region of interest" description="Disordered" evidence="1">
    <location>
        <begin position="63"/>
        <end position="85"/>
    </location>
</feature>
<protein>
    <submittedName>
        <fullName evidence="3">Acyl carrier protein</fullName>
    </submittedName>
</protein>
<feature type="compositionally biased region" description="Acidic residues" evidence="1">
    <location>
        <begin position="63"/>
        <end position="72"/>
    </location>
</feature>
<evidence type="ECO:0000259" key="2">
    <source>
        <dbReference type="PROSITE" id="PS50075"/>
    </source>
</evidence>
<dbReference type="Gene3D" id="1.10.1200.10">
    <property type="entry name" value="ACP-like"/>
    <property type="match status" value="1"/>
</dbReference>
<dbReference type="RefSeq" id="WP_268600007.1">
    <property type="nucleotide sequence ID" value="NZ_JAMDNP010000017.1"/>
</dbReference>
<dbReference type="SUPFAM" id="SSF47336">
    <property type="entry name" value="ACP-like"/>
    <property type="match status" value="1"/>
</dbReference>
<name>A0ABT4GVW6_PAEAL</name>
<evidence type="ECO:0000313" key="4">
    <source>
        <dbReference type="Proteomes" id="UP001527181"/>
    </source>
</evidence>
<comment type="caution">
    <text evidence="3">The sequence shown here is derived from an EMBL/GenBank/DDBJ whole genome shotgun (WGS) entry which is preliminary data.</text>
</comment>
<dbReference type="EMBL" id="JAMDNP010000017">
    <property type="protein sequence ID" value="MCY9760830.1"/>
    <property type="molecule type" value="Genomic_DNA"/>
</dbReference>
<organism evidence="3 4">
    <name type="scientific">Paenibacillus alvei</name>
    <name type="common">Bacillus alvei</name>
    <dbReference type="NCBI Taxonomy" id="44250"/>
    <lineage>
        <taxon>Bacteria</taxon>
        <taxon>Bacillati</taxon>
        <taxon>Bacillota</taxon>
        <taxon>Bacilli</taxon>
        <taxon>Bacillales</taxon>
        <taxon>Paenibacillaceae</taxon>
        <taxon>Paenibacillus</taxon>
    </lineage>
</organism>
<feature type="domain" description="Carrier" evidence="2">
    <location>
        <begin position="1"/>
        <end position="57"/>
    </location>
</feature>
<dbReference type="Proteomes" id="UP001527181">
    <property type="component" value="Unassembled WGS sequence"/>
</dbReference>
<keyword evidence="4" id="KW-1185">Reference proteome</keyword>
<gene>
    <name evidence="3" type="ORF">M5X12_09605</name>
</gene>
<dbReference type="Pfam" id="PF00550">
    <property type="entry name" value="PP-binding"/>
    <property type="match status" value="1"/>
</dbReference>
<accession>A0ABT4GVW6</accession>
<evidence type="ECO:0000313" key="3">
    <source>
        <dbReference type="EMBL" id="MCY9760830.1"/>
    </source>
</evidence>
<evidence type="ECO:0000256" key="1">
    <source>
        <dbReference type="SAM" id="MobiDB-lite"/>
    </source>
</evidence>
<proteinExistence type="predicted"/>